<feature type="transmembrane region" description="Helical" evidence="6">
    <location>
        <begin position="39"/>
        <end position="58"/>
    </location>
</feature>
<feature type="transmembrane region" description="Helical" evidence="6">
    <location>
        <begin position="332"/>
        <end position="355"/>
    </location>
</feature>
<name>A0AA86PNX7_9EUKA</name>
<evidence type="ECO:0000256" key="2">
    <source>
        <dbReference type="ARBA" id="ARBA00022448"/>
    </source>
</evidence>
<dbReference type="Gene3D" id="1.20.1250.20">
    <property type="entry name" value="MFS general substrate transporter like domains"/>
    <property type="match status" value="2"/>
</dbReference>
<evidence type="ECO:0000313" key="9">
    <source>
        <dbReference type="Proteomes" id="UP001642409"/>
    </source>
</evidence>
<feature type="transmembrane region" description="Helical" evidence="6">
    <location>
        <begin position="79"/>
        <end position="105"/>
    </location>
</feature>
<organism evidence="7">
    <name type="scientific">Hexamita inflata</name>
    <dbReference type="NCBI Taxonomy" id="28002"/>
    <lineage>
        <taxon>Eukaryota</taxon>
        <taxon>Metamonada</taxon>
        <taxon>Diplomonadida</taxon>
        <taxon>Hexamitidae</taxon>
        <taxon>Hexamitinae</taxon>
        <taxon>Hexamita</taxon>
    </lineage>
</organism>
<feature type="transmembrane region" description="Helical" evidence="6">
    <location>
        <begin position="241"/>
        <end position="259"/>
    </location>
</feature>
<keyword evidence="3 6" id="KW-0812">Transmembrane</keyword>
<evidence type="ECO:0000256" key="4">
    <source>
        <dbReference type="ARBA" id="ARBA00022989"/>
    </source>
</evidence>
<keyword evidence="5 6" id="KW-0472">Membrane</keyword>
<evidence type="ECO:0000256" key="6">
    <source>
        <dbReference type="SAM" id="Phobius"/>
    </source>
</evidence>
<evidence type="ECO:0000256" key="5">
    <source>
        <dbReference type="ARBA" id="ARBA00023136"/>
    </source>
</evidence>
<feature type="transmembrane region" description="Helical" evidence="6">
    <location>
        <begin position="367"/>
        <end position="394"/>
    </location>
</feature>
<accession>A0AA86PNX7</accession>
<feature type="transmembrane region" description="Helical" evidence="6">
    <location>
        <begin position="271"/>
        <end position="294"/>
    </location>
</feature>
<comment type="subcellular location">
    <subcellularLocation>
        <location evidence="1">Membrane</location>
        <topology evidence="1">Multi-pass membrane protein</topology>
    </subcellularLocation>
</comment>
<feature type="transmembrane region" description="Helical" evidence="6">
    <location>
        <begin position="301"/>
        <end position="320"/>
    </location>
</feature>
<evidence type="ECO:0000313" key="8">
    <source>
        <dbReference type="EMBL" id="CAL5990590.1"/>
    </source>
</evidence>
<reference evidence="7" key="1">
    <citation type="submission" date="2023-06" db="EMBL/GenBank/DDBJ databases">
        <authorList>
            <person name="Kurt Z."/>
        </authorList>
    </citation>
    <scope>NUCLEOTIDE SEQUENCE</scope>
</reference>
<feature type="transmembrane region" description="Helical" evidence="6">
    <location>
        <begin position="400"/>
        <end position="419"/>
    </location>
</feature>
<dbReference type="GO" id="GO:0016020">
    <property type="term" value="C:membrane"/>
    <property type="evidence" value="ECO:0007669"/>
    <property type="project" value="UniProtKB-SubCell"/>
</dbReference>
<dbReference type="PANTHER" id="PTHR19432:SF26">
    <property type="entry name" value="MAJOR FACILITATOR SUPERFAMILY (MFS) PROFILE DOMAIN-CONTAINING PROTEIN"/>
    <property type="match status" value="1"/>
</dbReference>
<evidence type="ECO:0000256" key="1">
    <source>
        <dbReference type="ARBA" id="ARBA00004141"/>
    </source>
</evidence>
<dbReference type="EMBL" id="CATOUU010000654">
    <property type="protein sequence ID" value="CAI9938284.1"/>
    <property type="molecule type" value="Genomic_DNA"/>
</dbReference>
<feature type="transmembrane region" description="Helical" evidence="6">
    <location>
        <begin position="12"/>
        <end position="33"/>
    </location>
</feature>
<keyword evidence="9" id="KW-1185">Reference proteome</keyword>
<dbReference type="GO" id="GO:0008506">
    <property type="term" value="F:sucrose:proton symporter activity"/>
    <property type="evidence" value="ECO:0007669"/>
    <property type="project" value="TreeGrafter"/>
</dbReference>
<dbReference type="PANTHER" id="PTHR19432">
    <property type="entry name" value="SUGAR TRANSPORTER"/>
    <property type="match status" value="1"/>
</dbReference>
<protein>
    <submittedName>
        <fullName evidence="7">Major facilitator superfamily protein</fullName>
    </submittedName>
    <submittedName>
        <fullName evidence="8">Major_facilitator superfamily protein</fullName>
    </submittedName>
</protein>
<reference evidence="8 9" key="2">
    <citation type="submission" date="2024-07" db="EMBL/GenBank/DDBJ databases">
        <authorList>
            <person name="Akdeniz Z."/>
        </authorList>
    </citation>
    <scope>NUCLEOTIDE SEQUENCE [LARGE SCALE GENOMIC DNA]</scope>
</reference>
<feature type="transmembrane region" description="Helical" evidence="6">
    <location>
        <begin position="111"/>
        <end position="133"/>
    </location>
</feature>
<evidence type="ECO:0000313" key="7">
    <source>
        <dbReference type="EMBL" id="CAI9938284.1"/>
    </source>
</evidence>
<dbReference type="AlphaFoldDB" id="A0AA86PNX7"/>
<sequence length="442" mass="48216">MSDWSVGRVLTINLAMAGLQFCFACFCVLNTPFLKELKISSAITAAINVIGPVCGFLVQPIVGYMSDRSLNKIGRRRPFLIFGAIATSISIIWMGMSAEIAGLFFKVGSDSYFTFAQVWAVFGVVFCNTFINVELAAFRSLIADCVPPEAQNKGATYSGFMMGGSFLLCNVIMLVMYELNNDIKYADIYPILSCVAAGTTLLLAIPSLIIAKEQQQDASAISASENAFKQLYREFKNMNKIFYAAMMPLLFGWIGYTPLQQFTGTIFSMETTFIAQICLNGVTTVVAPVFGQFIGILGEKLIFFICGCIYILASVLLILNGYFPDSFLGSQWFVSLCMALIGFINCAMNTVPFIYVGKLAPAQSKGLYSGVFNCVIVIGQAIANLILTIVNLIVDSKKNPIWVAGVFSVVTTLSTLFLTDSSKCSTDKFVEETEAIAGREEI</sequence>
<comment type="caution">
    <text evidence="7">The sequence shown here is derived from an EMBL/GenBank/DDBJ whole genome shotgun (WGS) entry which is preliminary data.</text>
</comment>
<keyword evidence="4 6" id="KW-1133">Transmembrane helix</keyword>
<proteinExistence type="predicted"/>
<dbReference type="InterPro" id="IPR036259">
    <property type="entry name" value="MFS_trans_sf"/>
</dbReference>
<gene>
    <name evidence="8" type="ORF">HINF_LOCUS11422</name>
    <name evidence="7" type="ORF">HINF_LOCUS25929</name>
</gene>
<evidence type="ECO:0000256" key="3">
    <source>
        <dbReference type="ARBA" id="ARBA00022692"/>
    </source>
</evidence>
<feature type="transmembrane region" description="Helical" evidence="6">
    <location>
        <begin position="154"/>
        <end position="176"/>
    </location>
</feature>
<dbReference type="SUPFAM" id="SSF103473">
    <property type="entry name" value="MFS general substrate transporter"/>
    <property type="match status" value="1"/>
</dbReference>
<dbReference type="InterPro" id="IPR011701">
    <property type="entry name" value="MFS"/>
</dbReference>
<feature type="transmembrane region" description="Helical" evidence="6">
    <location>
        <begin position="188"/>
        <end position="211"/>
    </location>
</feature>
<keyword evidence="2" id="KW-0813">Transport</keyword>
<dbReference type="Pfam" id="PF07690">
    <property type="entry name" value="MFS_1"/>
    <property type="match status" value="1"/>
</dbReference>
<dbReference type="EMBL" id="CAXDID020000025">
    <property type="protein sequence ID" value="CAL5990590.1"/>
    <property type="molecule type" value="Genomic_DNA"/>
</dbReference>
<dbReference type="Proteomes" id="UP001642409">
    <property type="component" value="Unassembled WGS sequence"/>
</dbReference>